<proteinExistence type="predicted"/>
<accession>A0A6G6Y350</accession>
<protein>
    <submittedName>
        <fullName evidence="2">Cupin domain-containing protein</fullName>
    </submittedName>
</protein>
<dbReference type="PANTHER" id="PTHR36440:SF1">
    <property type="entry name" value="PUTATIVE (AFU_ORTHOLOGUE AFUA_8G07350)-RELATED"/>
    <property type="match status" value="1"/>
</dbReference>
<dbReference type="InterPro" id="IPR053146">
    <property type="entry name" value="QDO-like"/>
</dbReference>
<name>A0A6G6Y350_9SPHN</name>
<dbReference type="Proteomes" id="UP000501568">
    <property type="component" value="Chromosome"/>
</dbReference>
<evidence type="ECO:0000313" key="2">
    <source>
        <dbReference type="EMBL" id="QIG78996.1"/>
    </source>
</evidence>
<dbReference type="RefSeq" id="WP_165325998.1">
    <property type="nucleotide sequence ID" value="NZ_CP049109.1"/>
</dbReference>
<dbReference type="Gene3D" id="2.60.120.10">
    <property type="entry name" value="Jelly Rolls"/>
    <property type="match status" value="1"/>
</dbReference>
<dbReference type="Pfam" id="PF07883">
    <property type="entry name" value="Cupin_2"/>
    <property type="match status" value="1"/>
</dbReference>
<evidence type="ECO:0000313" key="3">
    <source>
        <dbReference type="Proteomes" id="UP000501568"/>
    </source>
</evidence>
<dbReference type="EMBL" id="CP049109">
    <property type="protein sequence ID" value="QIG78996.1"/>
    <property type="molecule type" value="Genomic_DNA"/>
</dbReference>
<evidence type="ECO:0000259" key="1">
    <source>
        <dbReference type="Pfam" id="PF07883"/>
    </source>
</evidence>
<dbReference type="AlphaFoldDB" id="A0A6G6Y350"/>
<organism evidence="2 3">
    <name type="scientific">Stakelama tenebrarum</name>
    <dbReference type="NCBI Taxonomy" id="2711215"/>
    <lineage>
        <taxon>Bacteria</taxon>
        <taxon>Pseudomonadati</taxon>
        <taxon>Pseudomonadota</taxon>
        <taxon>Alphaproteobacteria</taxon>
        <taxon>Sphingomonadales</taxon>
        <taxon>Sphingomonadaceae</taxon>
        <taxon>Stakelama</taxon>
    </lineage>
</organism>
<dbReference type="KEGG" id="spzr:G5C33_03820"/>
<dbReference type="InterPro" id="IPR013096">
    <property type="entry name" value="Cupin_2"/>
</dbReference>
<dbReference type="SUPFAM" id="SSF51182">
    <property type="entry name" value="RmlC-like cupins"/>
    <property type="match status" value="1"/>
</dbReference>
<feature type="domain" description="Cupin type-2" evidence="1">
    <location>
        <begin position="44"/>
        <end position="111"/>
    </location>
</feature>
<sequence>MTVDRDDTPCRSGLLTSQGQACFSGITADSLLGGGDAPCTVMAMTVETGLGAPAHISFDEDKVFHVTDGALLFLIGEDRVRGEAGDHILVTKGVTHGFSALGEGPARMTLVSTPSRHDGFFRALSDLSVPHDPGEVAAVCERFHQAIVGPVVQP</sequence>
<dbReference type="InterPro" id="IPR011051">
    <property type="entry name" value="RmlC_Cupin_sf"/>
</dbReference>
<gene>
    <name evidence="2" type="ORF">G5C33_03820</name>
</gene>
<keyword evidence="3" id="KW-1185">Reference proteome</keyword>
<dbReference type="InterPro" id="IPR014710">
    <property type="entry name" value="RmlC-like_jellyroll"/>
</dbReference>
<dbReference type="PANTHER" id="PTHR36440">
    <property type="entry name" value="PUTATIVE (AFU_ORTHOLOGUE AFUA_8G07350)-RELATED"/>
    <property type="match status" value="1"/>
</dbReference>
<reference evidence="2 3" key="1">
    <citation type="submission" date="2020-02" db="EMBL/GenBank/DDBJ databases">
        <authorList>
            <person name="Zheng R.K."/>
            <person name="Sun C.M."/>
        </authorList>
    </citation>
    <scope>NUCLEOTIDE SEQUENCE [LARGE SCALE GENOMIC DNA]</scope>
    <source>
        <strain evidence="3">zrk23</strain>
    </source>
</reference>